<evidence type="ECO:0000256" key="1">
    <source>
        <dbReference type="ARBA" id="ARBA00022603"/>
    </source>
</evidence>
<dbReference type="Pfam" id="PF08241">
    <property type="entry name" value="Methyltransf_11"/>
    <property type="match status" value="1"/>
</dbReference>
<dbReference type="CDD" id="cd02440">
    <property type="entry name" value="AdoMet_MTases"/>
    <property type="match status" value="1"/>
</dbReference>
<evidence type="ECO:0000259" key="12">
    <source>
        <dbReference type="PROSITE" id="PS51685"/>
    </source>
</evidence>
<evidence type="ECO:0000256" key="11">
    <source>
        <dbReference type="RuleBase" id="RU362025"/>
    </source>
</evidence>
<evidence type="ECO:0000313" key="14">
    <source>
        <dbReference type="Proteomes" id="UP001243330"/>
    </source>
</evidence>
<keyword evidence="11" id="KW-0443">Lipid metabolism</keyword>
<comment type="caution">
    <text evidence="13">The sequence shown here is derived from an EMBL/GenBank/DDBJ whole genome shotgun (WGS) entry which is preliminary data.</text>
</comment>
<keyword evidence="3 10" id="KW-0949">S-adenosyl-L-methionine</keyword>
<reference evidence="13" key="1">
    <citation type="submission" date="2023-01" db="EMBL/GenBank/DDBJ databases">
        <title>Colletotrichum chrysophilum M932 genome sequence.</title>
        <authorList>
            <person name="Baroncelli R."/>
        </authorList>
    </citation>
    <scope>NUCLEOTIDE SEQUENCE</scope>
    <source>
        <strain evidence="13">M932</strain>
    </source>
</reference>
<keyword evidence="11" id="KW-0444">Lipid biosynthesis</keyword>
<dbReference type="EMBL" id="JAQOWY010000075">
    <property type="protein sequence ID" value="KAK1852385.1"/>
    <property type="molecule type" value="Genomic_DNA"/>
</dbReference>
<keyword evidence="4 11" id="KW-0752">Steroid biosynthesis</keyword>
<keyword evidence="2 10" id="KW-0808">Transferase</keyword>
<evidence type="ECO:0000313" key="13">
    <source>
        <dbReference type="EMBL" id="KAK1852385.1"/>
    </source>
</evidence>
<comment type="similarity">
    <text evidence="9 10 11">Belongs to the class I-like SAM-binding methyltransferase superfamily. Erg6/SMT family.</text>
</comment>
<dbReference type="InterPro" id="IPR013216">
    <property type="entry name" value="Methyltransf_11"/>
</dbReference>
<dbReference type="Pfam" id="PF08498">
    <property type="entry name" value="Sterol_MT_C"/>
    <property type="match status" value="1"/>
</dbReference>
<keyword evidence="6 11" id="KW-1207">Sterol metabolism</keyword>
<dbReference type="PANTHER" id="PTHR44068">
    <property type="entry name" value="ZGC:194242"/>
    <property type="match status" value="1"/>
</dbReference>
<evidence type="ECO:0000256" key="6">
    <source>
        <dbReference type="ARBA" id="ARBA00023166"/>
    </source>
</evidence>
<dbReference type="InterPro" id="IPR030384">
    <property type="entry name" value="MeTrfase_SMT"/>
</dbReference>
<dbReference type="InterPro" id="IPR013705">
    <property type="entry name" value="Sterol_MeTrfase_C"/>
</dbReference>
<dbReference type="GO" id="GO:0003838">
    <property type="term" value="F:sterol 24-C-methyltransferase activity"/>
    <property type="evidence" value="ECO:0007669"/>
    <property type="project" value="TreeGrafter"/>
</dbReference>
<feature type="domain" description="SAM-dependent methyltransferase Erg6/SMT-type" evidence="12">
    <location>
        <begin position="129"/>
        <end position="425"/>
    </location>
</feature>
<comment type="pathway">
    <text evidence="8">Steroid metabolism; ergosterol biosynthesis.</text>
</comment>
<evidence type="ECO:0000256" key="2">
    <source>
        <dbReference type="ARBA" id="ARBA00022679"/>
    </source>
</evidence>
<evidence type="ECO:0000256" key="3">
    <source>
        <dbReference type="ARBA" id="ARBA00022691"/>
    </source>
</evidence>
<dbReference type="GO" id="GO:0005783">
    <property type="term" value="C:endoplasmic reticulum"/>
    <property type="evidence" value="ECO:0007669"/>
    <property type="project" value="TreeGrafter"/>
</dbReference>
<evidence type="ECO:0000256" key="9">
    <source>
        <dbReference type="ARBA" id="ARBA00038188"/>
    </source>
</evidence>
<gene>
    <name evidence="13" type="ORF">CCHR01_04931</name>
</gene>
<dbReference type="GO" id="GO:0006696">
    <property type="term" value="P:ergosterol biosynthetic process"/>
    <property type="evidence" value="ECO:0007669"/>
    <property type="project" value="TreeGrafter"/>
</dbReference>
<keyword evidence="1 10" id="KW-0489">Methyltransferase</keyword>
<dbReference type="AlphaFoldDB" id="A0AAD9ATF6"/>
<dbReference type="PROSITE" id="PS51685">
    <property type="entry name" value="SAM_MT_ERG6_SMT"/>
    <property type="match status" value="1"/>
</dbReference>
<evidence type="ECO:0000256" key="5">
    <source>
        <dbReference type="ARBA" id="ARBA00023011"/>
    </source>
</evidence>
<organism evidence="13 14">
    <name type="scientific">Colletotrichum chrysophilum</name>
    <dbReference type="NCBI Taxonomy" id="1836956"/>
    <lineage>
        <taxon>Eukaryota</taxon>
        <taxon>Fungi</taxon>
        <taxon>Dikarya</taxon>
        <taxon>Ascomycota</taxon>
        <taxon>Pezizomycotina</taxon>
        <taxon>Sordariomycetes</taxon>
        <taxon>Hypocreomycetidae</taxon>
        <taxon>Glomerellales</taxon>
        <taxon>Glomerellaceae</taxon>
        <taxon>Colletotrichum</taxon>
        <taxon>Colletotrichum gloeosporioides species complex</taxon>
    </lineage>
</organism>
<dbReference type="InterPro" id="IPR029063">
    <property type="entry name" value="SAM-dependent_MTases_sf"/>
</dbReference>
<evidence type="ECO:0000256" key="10">
    <source>
        <dbReference type="PROSITE-ProRule" id="PRU01022"/>
    </source>
</evidence>
<keyword evidence="7 11" id="KW-0753">Steroid metabolism</keyword>
<dbReference type="PANTHER" id="PTHR44068:SF1">
    <property type="entry name" value="HYPOTHETICAL LOC100005854"/>
    <property type="match status" value="1"/>
</dbReference>
<keyword evidence="14" id="KW-1185">Reference proteome</keyword>
<dbReference type="Gene3D" id="3.40.50.150">
    <property type="entry name" value="Vaccinia Virus protein VP39"/>
    <property type="match status" value="1"/>
</dbReference>
<accession>A0AAD9ATF6</accession>
<dbReference type="Proteomes" id="UP001243330">
    <property type="component" value="Unassembled WGS sequence"/>
</dbReference>
<name>A0AAD9ATF6_9PEZI</name>
<dbReference type="SUPFAM" id="SSF53335">
    <property type="entry name" value="S-adenosyl-L-methionine-dependent methyltransferases"/>
    <property type="match status" value="1"/>
</dbReference>
<dbReference type="EC" id="2.1.1.-" evidence="11"/>
<keyword evidence="5 11" id="KW-0756">Sterol biosynthesis</keyword>
<comment type="function">
    <text evidence="11">Catalyzes the transfer of methyl groups from S-adenosyl-methionine to the C-24 of sterols.</text>
</comment>
<evidence type="ECO:0000256" key="8">
    <source>
        <dbReference type="ARBA" id="ARBA00029435"/>
    </source>
</evidence>
<dbReference type="InterPro" id="IPR050447">
    <property type="entry name" value="Erg6_SMT_methyltransf"/>
</dbReference>
<evidence type="ECO:0000256" key="7">
    <source>
        <dbReference type="ARBA" id="ARBA00023221"/>
    </source>
</evidence>
<proteinExistence type="inferred from homology"/>
<dbReference type="GO" id="GO:0032259">
    <property type="term" value="P:methylation"/>
    <property type="evidence" value="ECO:0007669"/>
    <property type="project" value="UniProtKB-KW"/>
</dbReference>
<protein>
    <recommendedName>
        <fullName evidence="11">Sterol 24-C-methyltransferase</fullName>
        <ecNumber evidence="11">2.1.1.-</ecNumber>
    </recommendedName>
    <alternativeName>
        <fullName evidence="11">Delta(24)-sterol C-methyltransferase</fullName>
    </alternativeName>
</protein>
<evidence type="ECO:0000256" key="4">
    <source>
        <dbReference type="ARBA" id="ARBA00022955"/>
    </source>
</evidence>
<sequence length="427" mass="47859">MDELFRDWKTKGFVFALTTGARLSLTTKLFHELLPHLISQYQTSDNTMTTSRELISAEQVKKNAFDYALHGGSGKTQGGIRSMMGKDNAAHAAAVDEYFQHWDGKNAEDETDEIRQARTADYASLTRQYYNLATDLYEYAWGASFHFCRFAYGEAFSRAIARHEHYLAHNMGLKGGMKVLDVGCGVGGPAREMVKFTGCHVTGLNINQYQVQRATNYAAKEGLSHKLDFVQGDFMNIPFPDNSFDAVYAIEATVHAPSLEGVYKEIFRVLKPGGVFGVYEWLMTEEFNNDDLEHRRIRLYIEEGDGIAQMFKISDGLAAIKAAGFDLELHHDLAADDDGPAPWYWPLDSDLRYAQTLWDALTVLRMNKWGRVVAHNFFSVLETVRVIPAGTRKTAESLGKAADALVEGGKKKLFTPMYLMVGRKPAA</sequence>